<sequence length="170" mass="19654">MNLFEKLKKSAADAGRKAQTAVEINRLRTQITDKRDEINVKLLEMGEAVYEAYRVRDLTIAERPIDEISKAIQDIEQEIEQIEYRIHQFKNERQCSCGAVAPLDAKFCPECGSRFGEISILLDEEPEDLLDTCPSCKQEIEENAKFCMNCGYRLMREQQQQQQPAVQTYE</sequence>
<evidence type="ECO:0000256" key="1">
    <source>
        <dbReference type="SAM" id="Coils"/>
    </source>
</evidence>
<accession>A0ABW5PC28</accession>
<dbReference type="EMBL" id="JBHUME010000007">
    <property type="protein sequence ID" value="MFD2612520.1"/>
    <property type="molecule type" value="Genomic_DNA"/>
</dbReference>
<evidence type="ECO:0000259" key="2">
    <source>
        <dbReference type="Pfam" id="PF12773"/>
    </source>
</evidence>
<keyword evidence="1" id="KW-0175">Coiled coil</keyword>
<dbReference type="InterPro" id="IPR025874">
    <property type="entry name" value="DZR"/>
</dbReference>
<dbReference type="Pfam" id="PF12773">
    <property type="entry name" value="DZR"/>
    <property type="match status" value="1"/>
</dbReference>
<comment type="caution">
    <text evidence="3">The sequence shown here is derived from an EMBL/GenBank/DDBJ whole genome shotgun (WGS) entry which is preliminary data.</text>
</comment>
<keyword evidence="4" id="KW-1185">Reference proteome</keyword>
<protein>
    <submittedName>
        <fullName evidence="3">Zinc ribbon domain-containing protein</fullName>
    </submittedName>
</protein>
<feature type="domain" description="DZANK-type" evidence="2">
    <location>
        <begin position="96"/>
        <end position="151"/>
    </location>
</feature>
<dbReference type="RefSeq" id="WP_377602150.1">
    <property type="nucleotide sequence ID" value="NZ_JBHUME010000007.1"/>
</dbReference>
<organism evidence="3 4">
    <name type="scientific">Paenibacillus gansuensis</name>
    <dbReference type="NCBI Taxonomy" id="306542"/>
    <lineage>
        <taxon>Bacteria</taxon>
        <taxon>Bacillati</taxon>
        <taxon>Bacillota</taxon>
        <taxon>Bacilli</taxon>
        <taxon>Bacillales</taxon>
        <taxon>Paenibacillaceae</taxon>
        <taxon>Paenibacillus</taxon>
    </lineage>
</organism>
<gene>
    <name evidence="3" type="ORF">ACFSUF_08805</name>
</gene>
<proteinExistence type="predicted"/>
<evidence type="ECO:0000313" key="4">
    <source>
        <dbReference type="Proteomes" id="UP001597541"/>
    </source>
</evidence>
<evidence type="ECO:0000313" key="3">
    <source>
        <dbReference type="EMBL" id="MFD2612520.1"/>
    </source>
</evidence>
<reference evidence="4" key="1">
    <citation type="journal article" date="2019" name="Int. J. Syst. Evol. Microbiol.">
        <title>The Global Catalogue of Microorganisms (GCM) 10K type strain sequencing project: providing services to taxonomists for standard genome sequencing and annotation.</title>
        <authorList>
            <consortium name="The Broad Institute Genomics Platform"/>
            <consortium name="The Broad Institute Genome Sequencing Center for Infectious Disease"/>
            <person name="Wu L."/>
            <person name="Ma J."/>
        </authorList>
    </citation>
    <scope>NUCLEOTIDE SEQUENCE [LARGE SCALE GENOMIC DNA]</scope>
    <source>
        <strain evidence="4">KCTC 3950</strain>
    </source>
</reference>
<feature type="coiled-coil region" evidence="1">
    <location>
        <begin position="65"/>
        <end position="92"/>
    </location>
</feature>
<dbReference type="Proteomes" id="UP001597541">
    <property type="component" value="Unassembled WGS sequence"/>
</dbReference>
<name>A0ABW5PC28_9BACL</name>